<dbReference type="EMBL" id="LN719862">
    <property type="protein sequence ID" value="CEP08653.1"/>
    <property type="molecule type" value="Genomic_DNA"/>
</dbReference>
<evidence type="ECO:0000313" key="3">
    <source>
        <dbReference type="Proteomes" id="UP000054107"/>
    </source>
</evidence>
<feature type="region of interest" description="Disordered" evidence="1">
    <location>
        <begin position="1"/>
        <end position="28"/>
    </location>
</feature>
<keyword evidence="3" id="KW-1185">Reference proteome</keyword>
<feature type="compositionally biased region" description="Low complexity" evidence="1">
    <location>
        <begin position="1"/>
        <end position="15"/>
    </location>
</feature>
<name>A0A0B7MZV9_9FUNG</name>
<proteinExistence type="predicted"/>
<feature type="compositionally biased region" description="Pro residues" evidence="1">
    <location>
        <begin position="16"/>
        <end position="26"/>
    </location>
</feature>
<organism evidence="2 3">
    <name type="scientific">Parasitella parasitica</name>
    <dbReference type="NCBI Taxonomy" id="35722"/>
    <lineage>
        <taxon>Eukaryota</taxon>
        <taxon>Fungi</taxon>
        <taxon>Fungi incertae sedis</taxon>
        <taxon>Mucoromycota</taxon>
        <taxon>Mucoromycotina</taxon>
        <taxon>Mucoromycetes</taxon>
        <taxon>Mucorales</taxon>
        <taxon>Mucorineae</taxon>
        <taxon>Mucoraceae</taxon>
        <taxon>Parasitella</taxon>
    </lineage>
</organism>
<evidence type="ECO:0000313" key="2">
    <source>
        <dbReference type="EMBL" id="CEP08653.1"/>
    </source>
</evidence>
<reference evidence="2 3" key="1">
    <citation type="submission" date="2014-09" db="EMBL/GenBank/DDBJ databases">
        <authorList>
            <person name="Ellenberger Sabrina"/>
        </authorList>
    </citation>
    <scope>NUCLEOTIDE SEQUENCE [LARGE SCALE GENOMIC DNA]</scope>
    <source>
        <strain evidence="2 3">CBS 412.66</strain>
    </source>
</reference>
<dbReference type="OrthoDB" id="2426083at2759"/>
<feature type="non-terminal residue" evidence="2">
    <location>
        <position position="1"/>
    </location>
</feature>
<evidence type="ECO:0000256" key="1">
    <source>
        <dbReference type="SAM" id="MobiDB-lite"/>
    </source>
</evidence>
<accession>A0A0B7MZV9</accession>
<dbReference type="Proteomes" id="UP000054107">
    <property type="component" value="Unassembled WGS sequence"/>
</dbReference>
<protein>
    <recommendedName>
        <fullName evidence="4">Reverse transcriptase domain-containing protein</fullName>
    </recommendedName>
</protein>
<feature type="non-terminal residue" evidence="2">
    <location>
        <position position="210"/>
    </location>
</feature>
<dbReference type="AlphaFoldDB" id="A0A0B7MZV9"/>
<evidence type="ECO:0008006" key="4">
    <source>
        <dbReference type="Google" id="ProtNLM"/>
    </source>
</evidence>
<sequence length="210" mass="24018">FANLSPLTTTLLATTPTPPPPPPSPSNPLQYKILAYADDTLVYLRDSADFLLLQESIDTYMKASNALLNYSNTIAMSLSGRPQLEWRDFLASHNIHQMHDRTSPDPVTYLGYPICSSVSQRNVAFQKLYNTIHSQRNLSIRGRTTVLNTLIFPKLWHVMRNFIFTKTQLLYLRRLGSSFISFRIFRKLSFRTIQQSCHQGGLQVLDPIIQ</sequence>
<gene>
    <name evidence="2" type="primary">PARPA_01997.1 scaffold 2082</name>
</gene>